<dbReference type="InterPro" id="IPR003439">
    <property type="entry name" value="ABC_transporter-like_ATP-bd"/>
</dbReference>
<comment type="caution">
    <text evidence="4">The sequence shown here is derived from an EMBL/GenBank/DDBJ whole genome shotgun (WGS) entry which is preliminary data.</text>
</comment>
<evidence type="ECO:0000313" key="5">
    <source>
        <dbReference type="Proteomes" id="UP000317158"/>
    </source>
</evidence>
<dbReference type="InterPro" id="IPR003593">
    <property type="entry name" value="AAA+_ATPase"/>
</dbReference>
<evidence type="ECO:0000313" key="4">
    <source>
        <dbReference type="EMBL" id="RZN64295.1"/>
    </source>
</evidence>
<dbReference type="PANTHER" id="PTHR42764">
    <property type="entry name" value="PHOSPHONATES UTILIZATION ATP-BINDING PROTEIN PHNK-RELATED"/>
    <property type="match status" value="1"/>
</dbReference>
<protein>
    <submittedName>
        <fullName evidence="4">ATP-binding cassette domain-containing protein</fullName>
    </submittedName>
</protein>
<evidence type="ECO:0000256" key="1">
    <source>
        <dbReference type="ARBA" id="ARBA00022741"/>
    </source>
</evidence>
<dbReference type="PROSITE" id="PS00211">
    <property type="entry name" value="ABC_TRANSPORTER_1"/>
    <property type="match status" value="1"/>
</dbReference>
<dbReference type="InterPro" id="IPR027417">
    <property type="entry name" value="P-loop_NTPase"/>
</dbReference>
<dbReference type="SUPFAM" id="SSF52540">
    <property type="entry name" value="P-loop containing nucleoside triphosphate hydrolases"/>
    <property type="match status" value="1"/>
</dbReference>
<dbReference type="CDD" id="cd03257">
    <property type="entry name" value="ABC_NikE_OppD_transporters"/>
    <property type="match status" value="1"/>
</dbReference>
<evidence type="ECO:0000256" key="2">
    <source>
        <dbReference type="ARBA" id="ARBA00022840"/>
    </source>
</evidence>
<dbReference type="Proteomes" id="UP000317158">
    <property type="component" value="Unassembled WGS sequence"/>
</dbReference>
<dbReference type="GO" id="GO:0016887">
    <property type="term" value="F:ATP hydrolysis activity"/>
    <property type="evidence" value="ECO:0007669"/>
    <property type="project" value="InterPro"/>
</dbReference>
<dbReference type="InterPro" id="IPR017871">
    <property type="entry name" value="ABC_transporter-like_CS"/>
</dbReference>
<dbReference type="PANTHER" id="PTHR42764:SF1">
    <property type="entry name" value="PHOSPHONATES UTILIZATION ATP-BINDING PROTEIN PHNK-RELATED"/>
    <property type="match status" value="1"/>
</dbReference>
<dbReference type="PIRSF" id="PIRSF037116">
    <property type="entry name" value="CP_lyase_PhnK"/>
    <property type="match status" value="1"/>
</dbReference>
<organism evidence="4 5">
    <name type="scientific">Methanoliparum thermophilum</name>
    <dbReference type="NCBI Taxonomy" id="2491083"/>
    <lineage>
        <taxon>Archaea</taxon>
        <taxon>Methanobacteriati</taxon>
        <taxon>Methanobacteriota</taxon>
        <taxon>Candidatus Methanoliparia</taxon>
        <taxon>Candidatus Methanoliparales</taxon>
        <taxon>Candidatus Methanoliparaceae</taxon>
        <taxon>Candidatus Methanoliparum</taxon>
    </lineage>
</organism>
<dbReference type="InterPro" id="IPR012700">
    <property type="entry name" value="PhnK"/>
</dbReference>
<proteinExistence type="predicted"/>
<feature type="domain" description="ABC transporter" evidence="3">
    <location>
        <begin position="27"/>
        <end position="276"/>
    </location>
</feature>
<keyword evidence="2 4" id="KW-0067">ATP-binding</keyword>
<name>A0A520KRI1_METT2</name>
<dbReference type="GO" id="GO:0019700">
    <property type="term" value="P:organic phosphonate catabolic process"/>
    <property type="evidence" value="ECO:0007669"/>
    <property type="project" value="TreeGrafter"/>
</dbReference>
<dbReference type="GO" id="GO:0005524">
    <property type="term" value="F:ATP binding"/>
    <property type="evidence" value="ECO:0007669"/>
    <property type="project" value="UniProtKB-KW"/>
</dbReference>
<dbReference type="EMBL" id="RXIF01000007">
    <property type="protein sequence ID" value="RZN64295.1"/>
    <property type="molecule type" value="Genomic_DNA"/>
</dbReference>
<reference evidence="4 5" key="1">
    <citation type="journal article" date="2019" name="Nat. Microbiol.">
        <title>Wide diversity of methane and short-chain alkane metabolisms in uncultured archaea.</title>
        <authorList>
            <person name="Borrel G."/>
            <person name="Adam P.S."/>
            <person name="McKay L.J."/>
            <person name="Chen L.X."/>
            <person name="Sierra-Garcia I.N."/>
            <person name="Sieber C.M."/>
            <person name="Letourneur Q."/>
            <person name="Ghozlane A."/>
            <person name="Andersen G.L."/>
            <person name="Li W.J."/>
            <person name="Hallam S.J."/>
            <person name="Muyzer G."/>
            <person name="de Oliveira V.M."/>
            <person name="Inskeep W.P."/>
            <person name="Banfield J.F."/>
            <person name="Gribaldo S."/>
        </authorList>
    </citation>
    <scope>NUCLEOTIDE SEQUENCE [LARGE SCALE GENOMIC DNA]</scope>
    <source>
        <strain evidence="4">NM1a</strain>
    </source>
</reference>
<dbReference type="Gene3D" id="3.40.50.300">
    <property type="entry name" value="P-loop containing nucleotide triphosphate hydrolases"/>
    <property type="match status" value="1"/>
</dbReference>
<accession>A0A520KRI1</accession>
<gene>
    <name evidence="4" type="ORF">EF806_04775</name>
</gene>
<dbReference type="Pfam" id="PF00005">
    <property type="entry name" value="ABC_tran"/>
    <property type="match status" value="1"/>
</dbReference>
<dbReference type="AlphaFoldDB" id="A0A520KRI1"/>
<keyword evidence="1" id="KW-0547">Nucleotide-binding</keyword>
<evidence type="ECO:0000259" key="3">
    <source>
        <dbReference type="PROSITE" id="PS50893"/>
    </source>
</evidence>
<dbReference type="SMART" id="SM00382">
    <property type="entry name" value="AAA"/>
    <property type="match status" value="1"/>
</dbReference>
<dbReference type="PROSITE" id="PS50893">
    <property type="entry name" value="ABC_TRANSPORTER_2"/>
    <property type="match status" value="1"/>
</dbReference>
<sequence length="280" mass="31007">MSKKKILSVKDLNLIHGKKPCGRCLELTGPEVESNICPVCGSIVACADISFDLNEGEILGIVGESGSGKSTIVQCLYFDVRPTGGEAYISCFEEGKVNIFSESSQKKRYMRSNLMGIVYQNPQRGLNFDFSCGGNIAEKLLMAGIYNIKKIRDRSTELLTKTEISTERIDDPPGNFSGGMQQRVQISKALANNPAILFLDEVTTGLDVSVQARVLDLIRQLQRQLGISMIIVSHDLRVIRLLAHRTIVMKNGRIVEMGLTDQILEDPQHKYSQLLVNSML</sequence>